<dbReference type="RefSeq" id="WP_190955626.1">
    <property type="nucleotide sequence ID" value="NZ_JACJTU010000011.1"/>
</dbReference>
<dbReference type="EMBL" id="JACJTU010000011">
    <property type="protein sequence ID" value="MBD2734945.1"/>
    <property type="molecule type" value="Genomic_DNA"/>
</dbReference>
<sequence>MQSPILTFIVPLKSPKVSKNWSLVSRLCSRTLNSILRQTCPDFKIILVCNEPPENCPQDSRIEIVTDSFPIPKNTGEVYLDIKLKVKRGMVACKGFGEGYVMRMDADDFIHQELVSFVKNNYGSNGWYFPKGFVYQEGMKWIYLRNDFYCWSATSNIVWLTEKDLPKSMETPDNEFFVDFWEHLKMKKVCEQLGKPLQPMPFRAAAYTIGHSESIMLHSLANWRSLKKLIWQTVSARPLTAQHIDNFGFEYFPEIIPNAH</sequence>
<keyword evidence="2" id="KW-1185">Reference proteome</keyword>
<protein>
    <submittedName>
        <fullName evidence="1">Glycosyltransferase family 2 protein</fullName>
    </submittedName>
</protein>
<gene>
    <name evidence="1" type="ORF">H6H03_13775</name>
</gene>
<dbReference type="Gene3D" id="3.90.550.10">
    <property type="entry name" value="Spore Coat Polysaccharide Biosynthesis Protein SpsA, Chain A"/>
    <property type="match status" value="1"/>
</dbReference>
<evidence type="ECO:0000313" key="1">
    <source>
        <dbReference type="EMBL" id="MBD2734945.1"/>
    </source>
</evidence>
<dbReference type="SUPFAM" id="SSF53448">
    <property type="entry name" value="Nucleotide-diphospho-sugar transferases"/>
    <property type="match status" value="1"/>
</dbReference>
<name>A0ABR8K671_9NOSO</name>
<evidence type="ECO:0000313" key="2">
    <source>
        <dbReference type="Proteomes" id="UP000637383"/>
    </source>
</evidence>
<accession>A0ABR8K671</accession>
<reference evidence="1 2" key="1">
    <citation type="journal article" date="2020" name="ISME J.">
        <title>Comparative genomics reveals insights into cyanobacterial evolution and habitat adaptation.</title>
        <authorList>
            <person name="Chen M.Y."/>
            <person name="Teng W.K."/>
            <person name="Zhao L."/>
            <person name="Hu C.X."/>
            <person name="Zhou Y.K."/>
            <person name="Han B.P."/>
            <person name="Song L.R."/>
            <person name="Shu W.S."/>
        </authorList>
    </citation>
    <scope>NUCLEOTIDE SEQUENCE [LARGE SCALE GENOMIC DNA]</scope>
    <source>
        <strain evidence="1 2">FACHB-159</strain>
    </source>
</reference>
<proteinExistence type="predicted"/>
<comment type="caution">
    <text evidence="1">The sequence shown here is derived from an EMBL/GenBank/DDBJ whole genome shotgun (WGS) entry which is preliminary data.</text>
</comment>
<organism evidence="1 2">
    <name type="scientific">Nostoc paludosum FACHB-159</name>
    <dbReference type="NCBI Taxonomy" id="2692908"/>
    <lineage>
        <taxon>Bacteria</taxon>
        <taxon>Bacillati</taxon>
        <taxon>Cyanobacteriota</taxon>
        <taxon>Cyanophyceae</taxon>
        <taxon>Nostocales</taxon>
        <taxon>Nostocaceae</taxon>
        <taxon>Nostoc</taxon>
    </lineage>
</organism>
<dbReference type="Proteomes" id="UP000637383">
    <property type="component" value="Unassembled WGS sequence"/>
</dbReference>
<dbReference type="InterPro" id="IPR029044">
    <property type="entry name" value="Nucleotide-diphossugar_trans"/>
</dbReference>
<dbReference type="CDD" id="cd00761">
    <property type="entry name" value="Glyco_tranf_GTA_type"/>
    <property type="match status" value="1"/>
</dbReference>